<dbReference type="Proteomes" id="UP000198649">
    <property type="component" value="Unassembled WGS sequence"/>
</dbReference>
<proteinExistence type="predicted"/>
<evidence type="ECO:0000313" key="1">
    <source>
        <dbReference type="EMBL" id="SFJ27479.1"/>
    </source>
</evidence>
<protein>
    <submittedName>
        <fullName evidence="1">Uncharacterized protein</fullName>
    </submittedName>
</protein>
<reference evidence="1 2" key="1">
    <citation type="submission" date="2016-10" db="EMBL/GenBank/DDBJ databases">
        <authorList>
            <person name="de Groot N.N."/>
        </authorList>
    </citation>
    <scope>NUCLEOTIDE SEQUENCE [LARGE SCALE GENOMIC DNA]</scope>
    <source>
        <strain evidence="1 2">CGMCC 1.11156</strain>
    </source>
</reference>
<name>A0A1I3Q187_9ACTN</name>
<accession>A0A1I3Q187</accession>
<gene>
    <name evidence="1" type="ORF">SAMN05216561_1234</name>
</gene>
<dbReference type="EMBL" id="FOQG01000023">
    <property type="protein sequence ID" value="SFJ27479.1"/>
    <property type="molecule type" value="Genomic_DNA"/>
</dbReference>
<dbReference type="AlphaFoldDB" id="A0A1I3Q187"/>
<sequence>MQAAADPALVARNPDPKSKAAYTRLIGYSPAAGFVLTVIIDPHDLSGVTAWKTRGVDLRDYLDRKDTTDD</sequence>
<evidence type="ECO:0000313" key="2">
    <source>
        <dbReference type="Proteomes" id="UP000198649"/>
    </source>
</evidence>
<organism evidence="1 2">
    <name type="scientific">Nocardioides psychrotolerans</name>
    <dbReference type="NCBI Taxonomy" id="1005945"/>
    <lineage>
        <taxon>Bacteria</taxon>
        <taxon>Bacillati</taxon>
        <taxon>Actinomycetota</taxon>
        <taxon>Actinomycetes</taxon>
        <taxon>Propionibacteriales</taxon>
        <taxon>Nocardioidaceae</taxon>
        <taxon>Nocardioides</taxon>
    </lineage>
</organism>
<keyword evidence="2" id="KW-1185">Reference proteome</keyword>
<dbReference type="STRING" id="1005945.SAMN05216561_1234"/>